<evidence type="ECO:0000259" key="4">
    <source>
        <dbReference type="SMART" id="SM00895"/>
    </source>
</evidence>
<dbReference type="Proteomes" id="UP000321234">
    <property type="component" value="Unassembled WGS sequence"/>
</dbReference>
<dbReference type="GO" id="GO:0003677">
    <property type="term" value="F:DNA binding"/>
    <property type="evidence" value="ECO:0007669"/>
    <property type="project" value="UniProtKB-KW"/>
</dbReference>
<dbReference type="InterPro" id="IPR011711">
    <property type="entry name" value="GntR_C"/>
</dbReference>
<evidence type="ECO:0000256" key="1">
    <source>
        <dbReference type="ARBA" id="ARBA00023015"/>
    </source>
</evidence>
<proteinExistence type="predicted"/>
<dbReference type="InterPro" id="IPR036390">
    <property type="entry name" value="WH_DNA-bd_sf"/>
</dbReference>
<evidence type="ECO:0000256" key="2">
    <source>
        <dbReference type="ARBA" id="ARBA00023125"/>
    </source>
</evidence>
<dbReference type="Pfam" id="PF00392">
    <property type="entry name" value="GntR"/>
    <property type="match status" value="1"/>
</dbReference>
<keyword evidence="3" id="KW-0804">Transcription</keyword>
<dbReference type="SUPFAM" id="SSF46785">
    <property type="entry name" value="Winged helix' DNA-binding domain"/>
    <property type="match status" value="1"/>
</dbReference>
<dbReference type="Pfam" id="PF07729">
    <property type="entry name" value="FCD"/>
    <property type="match status" value="1"/>
</dbReference>
<dbReference type="InterPro" id="IPR036388">
    <property type="entry name" value="WH-like_DNA-bd_sf"/>
</dbReference>
<organism evidence="5 6">
    <name type="scientific">Quadrisphaera setariae</name>
    <dbReference type="NCBI Taxonomy" id="2593304"/>
    <lineage>
        <taxon>Bacteria</taxon>
        <taxon>Bacillati</taxon>
        <taxon>Actinomycetota</taxon>
        <taxon>Actinomycetes</taxon>
        <taxon>Kineosporiales</taxon>
        <taxon>Kineosporiaceae</taxon>
        <taxon>Quadrisphaera</taxon>
    </lineage>
</organism>
<evidence type="ECO:0000256" key="3">
    <source>
        <dbReference type="ARBA" id="ARBA00023163"/>
    </source>
</evidence>
<accession>A0A5C8ZK36</accession>
<dbReference type="Gene3D" id="1.20.120.530">
    <property type="entry name" value="GntR ligand-binding domain-like"/>
    <property type="match status" value="1"/>
</dbReference>
<keyword evidence="1" id="KW-0805">Transcription regulation</keyword>
<dbReference type="InterPro" id="IPR000524">
    <property type="entry name" value="Tscrpt_reg_HTH_GntR"/>
</dbReference>
<keyword evidence="2" id="KW-0238">DNA-binding</keyword>
<protein>
    <submittedName>
        <fullName evidence="5">GntR family transcriptional regulator</fullName>
    </submittedName>
</protein>
<evidence type="ECO:0000313" key="5">
    <source>
        <dbReference type="EMBL" id="TXR57276.1"/>
    </source>
</evidence>
<dbReference type="PANTHER" id="PTHR43537:SF45">
    <property type="entry name" value="GNTR FAMILY REGULATORY PROTEIN"/>
    <property type="match status" value="1"/>
</dbReference>
<dbReference type="SUPFAM" id="SSF48008">
    <property type="entry name" value="GntR ligand-binding domain-like"/>
    <property type="match status" value="1"/>
</dbReference>
<feature type="domain" description="GntR C-terminal" evidence="4">
    <location>
        <begin position="59"/>
        <end position="184"/>
    </location>
</feature>
<dbReference type="OrthoDB" id="8680240at2"/>
<comment type="caution">
    <text evidence="5">The sequence shown here is derived from an EMBL/GenBank/DDBJ whole genome shotgun (WGS) entry which is preliminary data.</text>
</comment>
<keyword evidence="6" id="KW-1185">Reference proteome</keyword>
<reference evidence="5 6" key="1">
    <citation type="submission" date="2019-07" db="EMBL/GenBank/DDBJ databases">
        <title>Quadrisphaera sp. strain DD2A genome sequencing and assembly.</title>
        <authorList>
            <person name="Kim I."/>
        </authorList>
    </citation>
    <scope>NUCLEOTIDE SEQUENCE [LARGE SCALE GENOMIC DNA]</scope>
    <source>
        <strain evidence="5 6">DD2A</strain>
    </source>
</reference>
<gene>
    <name evidence="5" type="ORF">FMM08_06920</name>
</gene>
<dbReference type="AlphaFoldDB" id="A0A5C8ZK36"/>
<dbReference type="GO" id="GO:0003700">
    <property type="term" value="F:DNA-binding transcription factor activity"/>
    <property type="evidence" value="ECO:0007669"/>
    <property type="project" value="InterPro"/>
</dbReference>
<name>A0A5C8ZK36_9ACTN</name>
<dbReference type="Gene3D" id="1.10.10.10">
    <property type="entry name" value="Winged helix-like DNA-binding domain superfamily/Winged helix DNA-binding domain"/>
    <property type="match status" value="1"/>
</dbReference>
<dbReference type="InterPro" id="IPR008920">
    <property type="entry name" value="TF_FadR/GntR_C"/>
</dbReference>
<evidence type="ECO:0000313" key="6">
    <source>
        <dbReference type="Proteomes" id="UP000321234"/>
    </source>
</evidence>
<dbReference type="SMART" id="SM00895">
    <property type="entry name" value="FCD"/>
    <property type="match status" value="1"/>
</dbReference>
<dbReference type="EMBL" id="VKAC01000003">
    <property type="protein sequence ID" value="TXR57276.1"/>
    <property type="molecule type" value="Genomic_DNA"/>
</dbReference>
<dbReference type="PANTHER" id="PTHR43537">
    <property type="entry name" value="TRANSCRIPTIONAL REGULATOR, GNTR FAMILY"/>
    <property type="match status" value="1"/>
</dbReference>
<sequence length="193" mass="21495">MLDIRPNEPLDDDALAEQLQMGKTPVREAIKRLEVDRLIVTYPRRGTFATGVDITDLAHISEVRALLEPLAAQRAAERATPAERQELLDLADRLERLDLTTTSNHDLIYYDAQVHRAIYKVAGNPHLEDALVRHHNLATRIFCLFLDRLPAVDGHVSEHVELLRAIAAGQGADAGHRAAQHVKGFEVAVRSVI</sequence>